<name>A0A699LA73_TANCI</name>
<evidence type="ECO:0000313" key="1">
    <source>
        <dbReference type="EMBL" id="GFB30144.1"/>
    </source>
</evidence>
<reference evidence="1" key="1">
    <citation type="journal article" date="2019" name="Sci. Rep.">
        <title>Draft genome of Tanacetum cinerariifolium, the natural source of mosquito coil.</title>
        <authorList>
            <person name="Yamashiro T."/>
            <person name="Shiraishi A."/>
            <person name="Satake H."/>
            <person name="Nakayama K."/>
        </authorList>
    </citation>
    <scope>NUCLEOTIDE SEQUENCE</scope>
</reference>
<organism evidence="1">
    <name type="scientific">Tanacetum cinerariifolium</name>
    <name type="common">Dalmatian daisy</name>
    <name type="synonym">Chrysanthemum cinerariifolium</name>
    <dbReference type="NCBI Taxonomy" id="118510"/>
    <lineage>
        <taxon>Eukaryota</taxon>
        <taxon>Viridiplantae</taxon>
        <taxon>Streptophyta</taxon>
        <taxon>Embryophyta</taxon>
        <taxon>Tracheophyta</taxon>
        <taxon>Spermatophyta</taxon>
        <taxon>Magnoliopsida</taxon>
        <taxon>eudicotyledons</taxon>
        <taxon>Gunneridae</taxon>
        <taxon>Pentapetalae</taxon>
        <taxon>asterids</taxon>
        <taxon>campanulids</taxon>
        <taxon>Asterales</taxon>
        <taxon>Asteraceae</taxon>
        <taxon>Asteroideae</taxon>
        <taxon>Anthemideae</taxon>
        <taxon>Anthemidinae</taxon>
        <taxon>Tanacetum</taxon>
    </lineage>
</organism>
<dbReference type="AlphaFoldDB" id="A0A699LA73"/>
<proteinExistence type="predicted"/>
<comment type="caution">
    <text evidence="1">The sequence shown here is derived from an EMBL/GenBank/DDBJ whole genome shotgun (WGS) entry which is preliminary data.</text>
</comment>
<accession>A0A699LA73</accession>
<protein>
    <submittedName>
        <fullName evidence="1">Uncharacterized protein</fullName>
    </submittedName>
</protein>
<dbReference type="EMBL" id="BKCJ010596849">
    <property type="protein sequence ID" value="GFB30144.1"/>
    <property type="molecule type" value="Genomic_DNA"/>
</dbReference>
<sequence length="104" mass="12383">MEGYKLKDLRLKEFDKIQEMFKKAFKRVNTFKDSRIKLVKGKEKRAGEELTQESIKKYKVEDDKETSELKQIMEIIPDKEEVAINAITLAVKSLRIVDWKIYKE</sequence>
<gene>
    <name evidence="1" type="ORF">Tci_702115</name>
</gene>